<evidence type="ECO:0000313" key="3">
    <source>
        <dbReference type="Proteomes" id="UP000249720"/>
    </source>
</evidence>
<comment type="caution">
    <text evidence="2">The sequence shown here is derived from an EMBL/GenBank/DDBJ whole genome shotgun (WGS) entry which is preliminary data.</text>
</comment>
<protein>
    <submittedName>
        <fullName evidence="2">Uncharacterized protein</fullName>
    </submittedName>
</protein>
<gene>
    <name evidence="2" type="ORF">LX80_01361</name>
</gene>
<organism evidence="2 3">
    <name type="scientific">Hydrotalea sandarakina</name>
    <dbReference type="NCBI Taxonomy" id="1004304"/>
    <lineage>
        <taxon>Bacteria</taxon>
        <taxon>Pseudomonadati</taxon>
        <taxon>Bacteroidota</taxon>
        <taxon>Chitinophagia</taxon>
        <taxon>Chitinophagales</taxon>
        <taxon>Chitinophagaceae</taxon>
        <taxon>Hydrotalea</taxon>
    </lineage>
</organism>
<sequence length="265" mass="28839">MKHLFLSLLTYGSLLAVHAQTNLPQPGKTFKTVTDIKVTTNINFAGQDIETVTSGQTTTIDTIKNVSANGYTYSATITRVKGGVKVMGQDQNFDSDDSALRNNPEMADLFKALNVPNLIEVKDGKLFSQSQKVDAIIKMGGADDQAKYLFLLPANNLKEGFQWTDSTTSEADSKTVSQYTIKQITDNTIVLEVKANMVLKETMNRNGMDIVQNLKGTALATRTYNKASRLLMNETSNVDLGGTMEMMGQSAPVTSKGTITTTVTD</sequence>
<dbReference type="Proteomes" id="UP000249720">
    <property type="component" value="Unassembled WGS sequence"/>
</dbReference>
<keyword evidence="3" id="KW-1185">Reference proteome</keyword>
<evidence type="ECO:0000313" key="2">
    <source>
        <dbReference type="EMBL" id="PZX63704.1"/>
    </source>
</evidence>
<keyword evidence="1" id="KW-0732">Signal</keyword>
<feature type="signal peptide" evidence="1">
    <location>
        <begin position="1"/>
        <end position="19"/>
    </location>
</feature>
<dbReference type="AlphaFoldDB" id="A0A2W7RTQ2"/>
<reference evidence="2 3" key="1">
    <citation type="submission" date="2018-06" db="EMBL/GenBank/DDBJ databases">
        <title>Genomic Encyclopedia of Archaeal and Bacterial Type Strains, Phase II (KMG-II): from individual species to whole genera.</title>
        <authorList>
            <person name="Goeker M."/>
        </authorList>
    </citation>
    <scope>NUCLEOTIDE SEQUENCE [LARGE SCALE GENOMIC DNA]</scope>
    <source>
        <strain evidence="2 3">DSM 23241</strain>
    </source>
</reference>
<proteinExistence type="predicted"/>
<evidence type="ECO:0000256" key="1">
    <source>
        <dbReference type="SAM" id="SignalP"/>
    </source>
</evidence>
<dbReference type="RefSeq" id="WP_111294532.1">
    <property type="nucleotide sequence ID" value="NZ_QKZV01000003.1"/>
</dbReference>
<name>A0A2W7RTQ2_9BACT</name>
<feature type="chain" id="PRO_5015964923" evidence="1">
    <location>
        <begin position="20"/>
        <end position="265"/>
    </location>
</feature>
<dbReference type="OrthoDB" id="9852031at2"/>
<dbReference type="EMBL" id="QKZV01000003">
    <property type="protein sequence ID" value="PZX63704.1"/>
    <property type="molecule type" value="Genomic_DNA"/>
</dbReference>
<accession>A0A2W7RTQ2</accession>